<name>A0A5Q0UHW6_9ARCH</name>
<dbReference type="Proteomes" id="UP000377803">
    <property type="component" value="Chromosome"/>
</dbReference>
<proteinExistence type="predicted"/>
<dbReference type="GeneID" id="42365018"/>
<organism evidence="2 3">
    <name type="scientific">Candidatus Nanohalobium constans</name>
    <dbReference type="NCBI Taxonomy" id="2565781"/>
    <lineage>
        <taxon>Archaea</taxon>
        <taxon>Candidatus Nanohalarchaeota</taxon>
        <taxon>Candidatus Nanohalobia</taxon>
        <taxon>Candidatus Nanohalobiales</taxon>
        <taxon>Candidatus Nanohalobiaceae</taxon>
        <taxon>Candidatus Nanohalobium</taxon>
    </lineage>
</organism>
<dbReference type="EMBL" id="CP040089">
    <property type="protein sequence ID" value="QGA80525.1"/>
    <property type="molecule type" value="Genomic_DNA"/>
</dbReference>
<accession>A0A5Q0UHW6</accession>
<dbReference type="Pfam" id="PF18480">
    <property type="entry name" value="DUF5615"/>
    <property type="match status" value="1"/>
</dbReference>
<dbReference type="InterPro" id="IPR041049">
    <property type="entry name" value="DUF5615"/>
</dbReference>
<sequence>MGKDEFFSEVVLDEDVPIQIGYKLEGRDIEILSHESSASDKEVLSFAVESEAPLLTKDEDFRERNEEFEHFGILIDNQMHLRDWNLVADTIEKILENIPKEDLRDNVWRVSDYYGVF</sequence>
<dbReference type="KEGG" id="ncon:LC1Nh_0632"/>
<evidence type="ECO:0000313" key="3">
    <source>
        <dbReference type="Proteomes" id="UP000377803"/>
    </source>
</evidence>
<dbReference type="RefSeq" id="WP_153550265.1">
    <property type="nucleotide sequence ID" value="NZ_CP040089.1"/>
</dbReference>
<evidence type="ECO:0000259" key="1">
    <source>
        <dbReference type="Pfam" id="PF18480"/>
    </source>
</evidence>
<protein>
    <recommendedName>
        <fullName evidence="1">DUF5615 domain-containing protein</fullName>
    </recommendedName>
</protein>
<reference evidence="3" key="1">
    <citation type="submission" date="2019-05" db="EMBL/GenBank/DDBJ databases">
        <title>Candidatus Nanohalobium constans, a novel model system to study the DPANN nano-sized archaea: genomic and physiological characterization of a nanoarchaeon co-cultured with its chitinotrophic host.</title>
        <authorList>
            <person name="La Cono V."/>
            <person name="Arcadi E."/>
            <person name="Crisafi F."/>
            <person name="Denaro R."/>
            <person name="La Spada G."/>
            <person name="Messina E."/>
            <person name="Smedile F."/>
            <person name="Toshchakov S.V."/>
            <person name="Shevchenko M.A."/>
            <person name="Golyshin P.N."/>
            <person name="Golyshina O.V."/>
            <person name="Ferrer M."/>
            <person name="Rohde M."/>
            <person name="Mushegian A."/>
            <person name="Sorokin D.Y."/>
            <person name="Giuliano L."/>
            <person name="Yakimov M.M."/>
        </authorList>
    </citation>
    <scope>NUCLEOTIDE SEQUENCE [LARGE SCALE GENOMIC DNA]</scope>
    <source>
        <strain evidence="3">LC1Nh</strain>
    </source>
</reference>
<dbReference type="AlphaFoldDB" id="A0A5Q0UHW6"/>
<feature type="domain" description="DUF5615" evidence="1">
    <location>
        <begin position="11"/>
        <end position="112"/>
    </location>
</feature>
<gene>
    <name evidence="2" type="ORF">LC1Nh_0632</name>
</gene>
<keyword evidence="3" id="KW-1185">Reference proteome</keyword>
<evidence type="ECO:0000313" key="2">
    <source>
        <dbReference type="EMBL" id="QGA80525.1"/>
    </source>
</evidence>